<feature type="compositionally biased region" description="Polar residues" evidence="1">
    <location>
        <begin position="222"/>
        <end position="241"/>
    </location>
</feature>
<keyword evidence="3" id="KW-1185">Reference proteome</keyword>
<feature type="compositionally biased region" description="Polar residues" evidence="1">
    <location>
        <begin position="20"/>
        <end position="32"/>
    </location>
</feature>
<evidence type="ECO:0000256" key="1">
    <source>
        <dbReference type="SAM" id="MobiDB-lite"/>
    </source>
</evidence>
<reference evidence="2 3" key="1">
    <citation type="journal article" date="2016" name="Mol. Biol. Evol.">
        <title>Comparative Genomics of Early-Diverging Mushroom-Forming Fungi Provides Insights into the Origins of Lignocellulose Decay Capabilities.</title>
        <authorList>
            <person name="Nagy L.G."/>
            <person name="Riley R."/>
            <person name="Tritt A."/>
            <person name="Adam C."/>
            <person name="Daum C."/>
            <person name="Floudas D."/>
            <person name="Sun H."/>
            <person name="Yadav J.S."/>
            <person name="Pangilinan J."/>
            <person name="Larsson K.H."/>
            <person name="Matsuura K."/>
            <person name="Barry K."/>
            <person name="Labutti K."/>
            <person name="Kuo R."/>
            <person name="Ohm R.A."/>
            <person name="Bhattacharya S.S."/>
            <person name="Shirouzu T."/>
            <person name="Yoshinaga Y."/>
            <person name="Martin F.M."/>
            <person name="Grigoriev I.V."/>
            <person name="Hibbett D.S."/>
        </authorList>
    </citation>
    <scope>NUCLEOTIDE SEQUENCE [LARGE SCALE GENOMIC DNA]</scope>
    <source>
        <strain evidence="2 3">HHB10207 ss-3</strain>
    </source>
</reference>
<dbReference type="AlphaFoldDB" id="A0A165ZQ60"/>
<accession>A0A165ZQ60</accession>
<feature type="compositionally biased region" description="Polar residues" evidence="1">
    <location>
        <begin position="53"/>
        <end position="64"/>
    </location>
</feature>
<evidence type="ECO:0000313" key="2">
    <source>
        <dbReference type="EMBL" id="KZT34525.1"/>
    </source>
</evidence>
<organism evidence="2 3">
    <name type="scientific">Sistotremastrum suecicum HHB10207 ss-3</name>
    <dbReference type="NCBI Taxonomy" id="1314776"/>
    <lineage>
        <taxon>Eukaryota</taxon>
        <taxon>Fungi</taxon>
        <taxon>Dikarya</taxon>
        <taxon>Basidiomycota</taxon>
        <taxon>Agaricomycotina</taxon>
        <taxon>Agaricomycetes</taxon>
        <taxon>Sistotremastrales</taxon>
        <taxon>Sistotremastraceae</taxon>
        <taxon>Sistotremastrum</taxon>
    </lineage>
</organism>
<dbReference type="Proteomes" id="UP000076798">
    <property type="component" value="Unassembled WGS sequence"/>
</dbReference>
<feature type="compositionally biased region" description="Low complexity" evidence="1">
    <location>
        <begin position="80"/>
        <end position="99"/>
    </location>
</feature>
<feature type="compositionally biased region" description="Gly residues" evidence="1">
    <location>
        <begin position="352"/>
        <end position="361"/>
    </location>
</feature>
<dbReference type="EMBL" id="KV428177">
    <property type="protein sequence ID" value="KZT34525.1"/>
    <property type="molecule type" value="Genomic_DNA"/>
</dbReference>
<proteinExistence type="predicted"/>
<protein>
    <submittedName>
        <fullName evidence="2">Uncharacterized protein</fullName>
    </submittedName>
</protein>
<feature type="region of interest" description="Disordered" evidence="1">
    <location>
        <begin position="1"/>
        <end position="201"/>
    </location>
</feature>
<gene>
    <name evidence="2" type="ORF">SISSUDRAFT_1052668</name>
</gene>
<name>A0A165ZQ60_9AGAM</name>
<feature type="compositionally biased region" description="Low complexity" evidence="1">
    <location>
        <begin position="299"/>
        <end position="308"/>
    </location>
</feature>
<feature type="compositionally biased region" description="Basic and acidic residues" evidence="1">
    <location>
        <begin position="281"/>
        <end position="294"/>
    </location>
</feature>
<feature type="region of interest" description="Disordered" evidence="1">
    <location>
        <begin position="222"/>
        <end position="420"/>
    </location>
</feature>
<feature type="compositionally biased region" description="Polar residues" evidence="1">
    <location>
        <begin position="158"/>
        <end position="167"/>
    </location>
</feature>
<sequence length="420" mass="43332">MLFIPPPSSHVEGADCPKAQGSNLGPSISQIDSDPAEDLVGYTVGARGPSPPHQTTFSAPQSPGVNVDVSSPAEGELSASPTTPTPSTRPIRPLPSTSRRAIKTSESSPLIDLGSPAVTTSSSAIDGTVTEMNARGAVDPFDNDLKMDGGGQDLDDAPQTSAGSPSRSPIAGAFKRLFNGSPSSSLPSFFKRSRQVSPGASTNAILSASTSSSYGFGQVVISPSQTQSTSHDFRTPVSNVSDYMPPDSMYHTSSHVPEAEDMDVTPPRPLADQNPSSSDSPYHETPTKQTDSRRIPLGTATPRRSSSPDPAPAQGLPSEAETNLNVPANPGPFNKLKHLKAALGARFPPRKGSGGSGGASGSGRVASEQTLNTRSEVDQEAEAASDGQATTLLGVSRPKTRSVSLGSLLGKLGPGKRDDK</sequence>
<evidence type="ECO:0000313" key="3">
    <source>
        <dbReference type="Proteomes" id="UP000076798"/>
    </source>
</evidence>